<dbReference type="VEuPathDB" id="AmoebaDB:FDP41_008570"/>
<protein>
    <submittedName>
        <fullName evidence="2">Uncharacterized protein</fullName>
    </submittedName>
</protein>
<keyword evidence="3" id="KW-1185">Reference proteome</keyword>
<feature type="compositionally biased region" description="Low complexity" evidence="1">
    <location>
        <begin position="88"/>
        <end position="122"/>
    </location>
</feature>
<dbReference type="OrthoDB" id="10434191at2759"/>
<name>A0A6A5B2P5_NAEFO</name>
<sequence length="132" mass="14790">MSQGFYSINSTTNESVEQRRKDVIAVIENGSARTCPFCLNDIPISKLLGHNKVCMFLYEQETDSGHACYIKHYESIIEKESKKRKLDSISPDSLQNSQSSSSSQPLNANSSSSTNASQSNSQPELIFEREKY</sequence>
<organism evidence="2 3">
    <name type="scientific">Naegleria fowleri</name>
    <name type="common">Brain eating amoeba</name>
    <dbReference type="NCBI Taxonomy" id="5763"/>
    <lineage>
        <taxon>Eukaryota</taxon>
        <taxon>Discoba</taxon>
        <taxon>Heterolobosea</taxon>
        <taxon>Tetramitia</taxon>
        <taxon>Eutetramitia</taxon>
        <taxon>Vahlkampfiidae</taxon>
        <taxon>Naegleria</taxon>
    </lineage>
</organism>
<evidence type="ECO:0000256" key="1">
    <source>
        <dbReference type="SAM" id="MobiDB-lite"/>
    </source>
</evidence>
<dbReference type="Proteomes" id="UP000444721">
    <property type="component" value="Unassembled WGS sequence"/>
</dbReference>
<dbReference type="VEuPathDB" id="AmoebaDB:NfTy_092390"/>
<dbReference type="VEuPathDB" id="AmoebaDB:NF0090310"/>
<evidence type="ECO:0000313" key="3">
    <source>
        <dbReference type="Proteomes" id="UP000444721"/>
    </source>
</evidence>
<reference evidence="2 3" key="1">
    <citation type="journal article" date="2019" name="Sci. Rep.">
        <title>Nanopore sequencing improves the draft genome of the human pathogenic amoeba Naegleria fowleri.</title>
        <authorList>
            <person name="Liechti N."/>
            <person name="Schurch N."/>
            <person name="Bruggmann R."/>
            <person name="Wittwer M."/>
        </authorList>
    </citation>
    <scope>NUCLEOTIDE SEQUENCE [LARGE SCALE GENOMIC DNA]</scope>
    <source>
        <strain evidence="2 3">ATCC 30894</strain>
    </source>
</reference>
<dbReference type="EMBL" id="VFQX01000061">
    <property type="protein sequence ID" value="KAF0973363.1"/>
    <property type="molecule type" value="Genomic_DNA"/>
</dbReference>
<accession>A0A6A5B2P5</accession>
<dbReference type="GeneID" id="68115788"/>
<feature type="region of interest" description="Disordered" evidence="1">
    <location>
        <begin position="81"/>
        <end position="132"/>
    </location>
</feature>
<gene>
    <name evidence="2" type="ORF">FDP41_008570</name>
</gene>
<dbReference type="AlphaFoldDB" id="A0A6A5B2P5"/>
<proteinExistence type="predicted"/>
<comment type="caution">
    <text evidence="2">The sequence shown here is derived from an EMBL/GenBank/DDBJ whole genome shotgun (WGS) entry which is preliminary data.</text>
</comment>
<evidence type="ECO:0000313" key="2">
    <source>
        <dbReference type="EMBL" id="KAF0973363.1"/>
    </source>
</evidence>
<dbReference type="RefSeq" id="XP_044558076.1">
    <property type="nucleotide sequence ID" value="XM_044712438.1"/>
</dbReference>